<reference evidence="1 2" key="1">
    <citation type="submission" date="2022-04" db="EMBL/GenBank/DDBJ databases">
        <title>Positive selection, recombination, and allopatry shape intraspecific diversity of widespread and dominant cyanobacteria.</title>
        <authorList>
            <person name="Wei J."/>
            <person name="Shu W."/>
            <person name="Hu C."/>
        </authorList>
    </citation>
    <scope>NUCLEOTIDE SEQUENCE [LARGE SCALE GENOMIC DNA]</scope>
    <source>
        <strain evidence="1 2">GB2-A4</strain>
    </source>
</reference>
<keyword evidence="2" id="KW-1185">Reference proteome</keyword>
<comment type="caution">
    <text evidence="1">The sequence shown here is derived from an EMBL/GenBank/DDBJ whole genome shotgun (WGS) entry which is preliminary data.</text>
</comment>
<name>A0ABV0JDY1_9CYAN</name>
<gene>
    <name evidence="1" type="ORF">NC998_23050</name>
</gene>
<evidence type="ECO:0000313" key="2">
    <source>
        <dbReference type="Proteomes" id="UP001464891"/>
    </source>
</evidence>
<protein>
    <recommendedName>
        <fullName evidence="3">Transposase</fullName>
    </recommendedName>
</protein>
<sequence>MSRSVDYRRQVAEFSDSLGGESGRQWFSLATQAVSHSHSALGAFYRRLQSRLGAPKAITATAHKIARLFYKLWSTGGIYADPGEDYYKQKYRERLVKHLKKTAQSLGFEVVPHSPRVESVS</sequence>
<dbReference type="RefSeq" id="WP_190442595.1">
    <property type="nucleotide sequence ID" value="NZ_JAMPKM010000018.1"/>
</dbReference>
<dbReference type="Proteomes" id="UP001464891">
    <property type="component" value="Unassembled WGS sequence"/>
</dbReference>
<proteinExistence type="predicted"/>
<dbReference type="EMBL" id="JAMPKM010000018">
    <property type="protein sequence ID" value="MEP0819987.1"/>
    <property type="molecule type" value="Genomic_DNA"/>
</dbReference>
<evidence type="ECO:0008006" key="3">
    <source>
        <dbReference type="Google" id="ProtNLM"/>
    </source>
</evidence>
<accession>A0ABV0JDY1</accession>
<organism evidence="1 2">
    <name type="scientific">Trichocoleus desertorum GB2-A4</name>
    <dbReference type="NCBI Taxonomy" id="2933944"/>
    <lineage>
        <taxon>Bacteria</taxon>
        <taxon>Bacillati</taxon>
        <taxon>Cyanobacteriota</taxon>
        <taxon>Cyanophyceae</taxon>
        <taxon>Leptolyngbyales</taxon>
        <taxon>Trichocoleusaceae</taxon>
        <taxon>Trichocoleus</taxon>
    </lineage>
</organism>
<evidence type="ECO:0000313" key="1">
    <source>
        <dbReference type="EMBL" id="MEP0819987.1"/>
    </source>
</evidence>